<gene>
    <name evidence="1" type="ORF">BW737_008920</name>
</gene>
<keyword evidence="2" id="KW-1185">Reference proteome</keyword>
<dbReference type="Proteomes" id="UP000194577">
    <property type="component" value="Unassembled WGS sequence"/>
</dbReference>
<reference evidence="1 2" key="1">
    <citation type="submission" date="2017-10" db="EMBL/GenBank/DDBJ databases">
        <title>Draft genome sequence of cellulolytic Actinomyces sp CtC72 isolated from cattle rumen fluid.</title>
        <authorList>
            <person name="Joshi A.J."/>
            <person name="Vasudevan G."/>
            <person name="Lanjekar V.B."/>
            <person name="Hivarkar S."/>
            <person name="Engineer A."/>
            <person name="Pore S.D."/>
            <person name="Dhakephalkar P.K."/>
            <person name="Dagar S."/>
        </authorList>
    </citation>
    <scope>NUCLEOTIDE SEQUENCE [LARGE SCALE GENOMIC DNA]</scope>
    <source>
        <strain evidence="2">CtC72</strain>
    </source>
</reference>
<proteinExistence type="predicted"/>
<name>A0ABX4MBR7_9ACTO</name>
<comment type="caution">
    <text evidence="1">The sequence shown here is derived from an EMBL/GenBank/DDBJ whole genome shotgun (WGS) entry which is preliminary data.</text>
</comment>
<protein>
    <recommendedName>
        <fullName evidence="3">Tail terminator</fullName>
    </recommendedName>
</protein>
<organism evidence="1 2">
    <name type="scientific">Actinomyces ruminis</name>
    <dbReference type="NCBI Taxonomy" id="1937003"/>
    <lineage>
        <taxon>Bacteria</taxon>
        <taxon>Bacillati</taxon>
        <taxon>Actinomycetota</taxon>
        <taxon>Actinomycetes</taxon>
        <taxon>Actinomycetales</taxon>
        <taxon>Actinomycetaceae</taxon>
        <taxon>Actinomyces</taxon>
    </lineage>
</organism>
<evidence type="ECO:0000313" key="1">
    <source>
        <dbReference type="EMBL" id="PHP52593.1"/>
    </source>
</evidence>
<evidence type="ECO:0000313" key="2">
    <source>
        <dbReference type="Proteomes" id="UP000194577"/>
    </source>
</evidence>
<dbReference type="EMBL" id="MTPX02000042">
    <property type="protein sequence ID" value="PHP52593.1"/>
    <property type="molecule type" value="Genomic_DNA"/>
</dbReference>
<evidence type="ECO:0008006" key="3">
    <source>
        <dbReference type="Google" id="ProtNLM"/>
    </source>
</evidence>
<sequence length="131" mass="14143">MERIRTIDVADAIRARISEALAVECTAGTTPTEFSFRSVHVTRVGGHRRDLVTDVATVSIDCRHLTSEVGADELSRDVDAVVHAAEGTMLGETSCYDVTTLAGPYQNPDPTNPALYRVSASYQVAVRMSTT</sequence>
<accession>A0ABX4MBR7</accession>